<dbReference type="GeneID" id="4622615"/>
<dbReference type="OMA" id="TLMWNSE"/>
<keyword evidence="3" id="KW-1185">Reference proteome</keyword>
<sequence>MTALESGWLQAKNKDSAAEAYAGGHAWPHAEMTPAEEDEEEDEVFSRLNSLSDSEDGTFGLSKVFYGPAAAGAVHGARNITYERGFEPQYALGPTEDQRLSLDCALFQTFADGPSSDTPASSTPASSTPASVGSVPWNAGIFDAWCSSLDSVVADNYAPVPAPAAGAGRVYQRSQSVCTAMPPVECARMTGPAVGISPLQRGLSAGRVLKRDSAGSVRRGSCSSLYGIPGAPAFPHTTHGTHHPAVYKYVAQAQLSMQCNTTKVEMANKSEWLPVSPMTPERSAHIIAKLQEKNVLLDTAYEVFELFPRQNFLSQKLELLAMEFEPHFAKNRTAEETTALMSEDAVALNKHIWLNQREKRSATQLKQFPRFTVREAPDNRAWPYQIEVRTSSGYNDFTAQDERDLQLTHMDFLLMRLRHMNLLRESDDRKRKTKYYEFIEGKMKRPLNSFMLYRSALMKALSILKVAKIVTDLVRAVSEELPTLDERAILGLLVETVKSRRGTTYLESPHIPRLSTLIDEHLYKQQDARVSGSLSMAGRDPARVPVDPKFSNHTVLAQVITLMWNSESTDCREGFVLFSKVEKNHHHLVYPKYKYCPVKKLKLEELERNLNITTFTPDLLDGFKNLHPAE</sequence>
<dbReference type="GO" id="GO:0030154">
    <property type="term" value="P:cell differentiation"/>
    <property type="evidence" value="ECO:0000318"/>
    <property type="project" value="GO_Central"/>
</dbReference>
<evidence type="ECO:0000313" key="3">
    <source>
        <dbReference type="Proteomes" id="UP000000591"/>
    </source>
</evidence>
<dbReference type="EMBL" id="AE016820">
    <property type="protein sequence ID" value="AAS54146.2"/>
    <property type="molecule type" value="Genomic_DNA"/>
</dbReference>
<dbReference type="AlphaFoldDB" id="Q751S6"/>
<evidence type="ECO:0000256" key="1">
    <source>
        <dbReference type="SAM" id="MobiDB-lite"/>
    </source>
</evidence>
<dbReference type="STRING" id="284811.Q751S6"/>
<reference evidence="3" key="2">
    <citation type="journal article" date="2013" name="G3 (Bethesda)">
        <title>Genomes of Ashbya fungi isolated from insects reveal four mating-type loci, numerous translocations, lack of transposons, and distinct gene duplications.</title>
        <authorList>
            <person name="Dietrich F.S."/>
            <person name="Voegeli S."/>
            <person name="Kuo S."/>
            <person name="Philippsen P."/>
        </authorList>
    </citation>
    <scope>GENOME REANNOTATION</scope>
    <source>
        <strain evidence="3">ATCC 10895 / CBS 109.51 / FGSC 9923 / NRRL Y-1056</strain>
    </source>
</reference>
<dbReference type="eggNOG" id="ENOG502SCB9">
    <property type="taxonomic scope" value="Eukaryota"/>
</dbReference>
<accession>Q751S6</accession>
<dbReference type="HOGENOM" id="CLU_019522_0_0_1"/>
<evidence type="ECO:0000313" key="2">
    <source>
        <dbReference type="EMBL" id="AAS54146.2"/>
    </source>
</evidence>
<protein>
    <submittedName>
        <fullName evidence="2">AGL345Wp</fullName>
    </submittedName>
</protein>
<dbReference type="OrthoDB" id="2307332at2759"/>
<dbReference type="GO" id="GO:0000978">
    <property type="term" value="F:RNA polymerase II cis-regulatory region sequence-specific DNA binding"/>
    <property type="evidence" value="ECO:0000318"/>
    <property type="project" value="GO_Central"/>
</dbReference>
<organism evidence="2 3">
    <name type="scientific">Eremothecium gossypii (strain ATCC 10895 / CBS 109.51 / FGSC 9923 / NRRL Y-1056)</name>
    <name type="common">Yeast</name>
    <name type="synonym">Ashbya gossypii</name>
    <dbReference type="NCBI Taxonomy" id="284811"/>
    <lineage>
        <taxon>Eukaryota</taxon>
        <taxon>Fungi</taxon>
        <taxon>Dikarya</taxon>
        <taxon>Ascomycota</taxon>
        <taxon>Saccharomycotina</taxon>
        <taxon>Saccharomycetes</taxon>
        <taxon>Saccharomycetales</taxon>
        <taxon>Saccharomycetaceae</taxon>
        <taxon>Eremothecium</taxon>
    </lineage>
</organism>
<dbReference type="GO" id="GO:0045944">
    <property type="term" value="P:positive regulation of transcription by RNA polymerase II"/>
    <property type="evidence" value="ECO:0000318"/>
    <property type="project" value="GO_Central"/>
</dbReference>
<name>Q751S6_EREGS</name>
<dbReference type="GO" id="GO:0000122">
    <property type="term" value="P:negative regulation of transcription by RNA polymerase II"/>
    <property type="evidence" value="ECO:0000318"/>
    <property type="project" value="GO_Central"/>
</dbReference>
<dbReference type="Gene3D" id="1.10.30.10">
    <property type="entry name" value="High mobility group box domain"/>
    <property type="match status" value="1"/>
</dbReference>
<feature type="region of interest" description="Disordered" evidence="1">
    <location>
        <begin position="113"/>
        <end position="132"/>
    </location>
</feature>
<dbReference type="RefSeq" id="NP_986322.2">
    <property type="nucleotide sequence ID" value="NM_211384.2"/>
</dbReference>
<proteinExistence type="predicted"/>
<gene>
    <name evidence="2" type="ORF">AGOS_AGL345W</name>
</gene>
<reference evidence="2 3" key="1">
    <citation type="journal article" date="2004" name="Science">
        <title>The Ashbya gossypii genome as a tool for mapping the ancient Saccharomyces cerevisiae genome.</title>
        <authorList>
            <person name="Dietrich F.S."/>
            <person name="Voegeli S."/>
            <person name="Brachat S."/>
            <person name="Lerch A."/>
            <person name="Gates K."/>
            <person name="Steiner S."/>
            <person name="Mohr C."/>
            <person name="Pohlmann R."/>
            <person name="Luedi P."/>
            <person name="Choi S."/>
            <person name="Wing R.A."/>
            <person name="Flavier A."/>
            <person name="Gaffney T.D."/>
            <person name="Philippsen P."/>
        </authorList>
    </citation>
    <scope>NUCLEOTIDE SEQUENCE [LARGE SCALE GENOMIC DNA]</scope>
    <source>
        <strain evidence="3">ATCC 10895 / CBS 109.51 / FGSC 9923 / NRRL Y-1056</strain>
    </source>
</reference>
<dbReference type="InParanoid" id="Q751S6"/>
<dbReference type="InterPro" id="IPR036910">
    <property type="entry name" value="HMG_box_dom_sf"/>
</dbReference>
<dbReference type="GO" id="GO:0005634">
    <property type="term" value="C:nucleus"/>
    <property type="evidence" value="ECO:0000318"/>
    <property type="project" value="GO_Central"/>
</dbReference>
<dbReference type="KEGG" id="ago:AGOS_AGL345W"/>
<dbReference type="GO" id="GO:0001228">
    <property type="term" value="F:DNA-binding transcription activator activity, RNA polymerase II-specific"/>
    <property type="evidence" value="ECO:0000318"/>
    <property type="project" value="GO_Central"/>
</dbReference>
<dbReference type="Proteomes" id="UP000000591">
    <property type="component" value="Chromosome VII"/>
</dbReference>